<dbReference type="RefSeq" id="XP_025548362.1">
    <property type="nucleotide sequence ID" value="XM_025697220.1"/>
</dbReference>
<dbReference type="EMBL" id="KZ824306">
    <property type="protein sequence ID" value="RAL09208.1"/>
    <property type="molecule type" value="Genomic_DNA"/>
</dbReference>
<dbReference type="Pfam" id="PF00651">
    <property type="entry name" value="BTB"/>
    <property type="match status" value="1"/>
</dbReference>
<protein>
    <recommendedName>
        <fullName evidence="1">BTB domain-containing protein</fullName>
    </recommendedName>
</protein>
<dbReference type="InterPro" id="IPR011333">
    <property type="entry name" value="SKP1/BTB/POZ_sf"/>
</dbReference>
<keyword evidence="3" id="KW-1185">Reference proteome</keyword>
<dbReference type="VEuPathDB" id="FungiDB:BO97DRAFT_427688"/>
<reference evidence="2 3" key="1">
    <citation type="submission" date="2018-02" db="EMBL/GenBank/DDBJ databases">
        <title>The genomes of Aspergillus section Nigri reveals drivers in fungal speciation.</title>
        <authorList>
            <consortium name="DOE Joint Genome Institute"/>
            <person name="Vesth T.C."/>
            <person name="Nybo J."/>
            <person name="Theobald S."/>
            <person name="Brandl J."/>
            <person name="Frisvad J.C."/>
            <person name="Nielsen K.F."/>
            <person name="Lyhne E.K."/>
            <person name="Kogle M.E."/>
            <person name="Kuo A."/>
            <person name="Riley R."/>
            <person name="Clum A."/>
            <person name="Nolan M."/>
            <person name="Lipzen A."/>
            <person name="Salamov A."/>
            <person name="Henrissat B."/>
            <person name="Wiebenga A."/>
            <person name="De vries R.P."/>
            <person name="Grigoriev I.V."/>
            <person name="Mortensen U.H."/>
            <person name="Andersen M.R."/>
            <person name="Baker S.E."/>
        </authorList>
    </citation>
    <scope>NUCLEOTIDE SEQUENCE [LARGE SCALE GENOMIC DNA]</scope>
    <source>
        <strain evidence="2 3">CBS 101889</strain>
    </source>
</reference>
<evidence type="ECO:0000259" key="1">
    <source>
        <dbReference type="PROSITE" id="PS50097"/>
    </source>
</evidence>
<dbReference type="PANTHER" id="PTHR47843">
    <property type="entry name" value="BTB DOMAIN-CONTAINING PROTEIN-RELATED"/>
    <property type="match status" value="1"/>
</dbReference>
<organism evidence="2 3">
    <name type="scientific">Aspergillus homomorphus (strain CBS 101889)</name>
    <dbReference type="NCBI Taxonomy" id="1450537"/>
    <lineage>
        <taxon>Eukaryota</taxon>
        <taxon>Fungi</taxon>
        <taxon>Dikarya</taxon>
        <taxon>Ascomycota</taxon>
        <taxon>Pezizomycotina</taxon>
        <taxon>Eurotiomycetes</taxon>
        <taxon>Eurotiomycetidae</taxon>
        <taxon>Eurotiales</taxon>
        <taxon>Aspergillaceae</taxon>
        <taxon>Aspergillus</taxon>
        <taxon>Aspergillus subgen. Circumdati</taxon>
    </lineage>
</organism>
<feature type="domain" description="BTB" evidence="1">
    <location>
        <begin position="29"/>
        <end position="101"/>
    </location>
</feature>
<name>A0A395HQS5_ASPHC</name>
<sequence length="225" mass="25721">MLTQDAETEPQTATKNSFAEAYLPLYHGPLVSIRLEPAGPTYQLAKALLCKKSPYFLKMFESNLTEAKMLSATLQEGTHTCKHTFELFIEWLYTGKFTLLREDRSNSFSRHLDLAIFADMSLVGDLTDCVAMSLEQTIKADRDMNSKRETPYWPPDRHYSIRDIKAEHFASVDRLPSGSTVRRVFLIVLVEPYLRNTEFKFASEIVRYPRIGTDLLAAVKRLCLG</sequence>
<dbReference type="SUPFAM" id="SSF54695">
    <property type="entry name" value="POZ domain"/>
    <property type="match status" value="1"/>
</dbReference>
<dbReference type="InterPro" id="IPR000210">
    <property type="entry name" value="BTB/POZ_dom"/>
</dbReference>
<dbReference type="PROSITE" id="PS50097">
    <property type="entry name" value="BTB"/>
    <property type="match status" value="1"/>
</dbReference>
<gene>
    <name evidence="2" type="ORF">BO97DRAFT_427688</name>
</gene>
<dbReference type="AlphaFoldDB" id="A0A395HQS5"/>
<evidence type="ECO:0000313" key="2">
    <source>
        <dbReference type="EMBL" id="RAL09208.1"/>
    </source>
</evidence>
<proteinExistence type="predicted"/>
<dbReference type="Gene3D" id="3.30.710.10">
    <property type="entry name" value="Potassium Channel Kv1.1, Chain A"/>
    <property type="match status" value="1"/>
</dbReference>
<evidence type="ECO:0000313" key="3">
    <source>
        <dbReference type="Proteomes" id="UP000248961"/>
    </source>
</evidence>
<accession>A0A395HQS5</accession>
<dbReference type="CDD" id="cd18186">
    <property type="entry name" value="BTB_POZ_ZBTB_KLHL-like"/>
    <property type="match status" value="1"/>
</dbReference>
<dbReference type="GeneID" id="37201509"/>
<dbReference type="OrthoDB" id="194443at2759"/>
<dbReference type="PANTHER" id="PTHR47843:SF2">
    <property type="entry name" value="BTB DOMAIN-CONTAINING PROTEIN"/>
    <property type="match status" value="1"/>
</dbReference>
<dbReference type="Proteomes" id="UP000248961">
    <property type="component" value="Unassembled WGS sequence"/>
</dbReference>